<sequence length="188" mass="21808">MKLLKKVSAWMSNRSNWKVLILATLLFFSFIFFILPETAERSKEAVGSGESPDSSYIYSSTDLYRLAEAYGEEGRAYYIRSRFTFDVIWPLVYFFFLVTSLSVTFKKCSKNNLLRMVNLLPLGGLVFDYLENVFASITMARFPSQSPVIAEMTPVFTFIKWNFIYVSFTALVIGIVWILLRIILRQFK</sequence>
<accession>A0ABT9W1A3</accession>
<keyword evidence="3" id="KW-1185">Reference proteome</keyword>
<name>A0ABT9W1A3_9BACI</name>
<keyword evidence="1" id="KW-0812">Transmembrane</keyword>
<dbReference type="Proteomes" id="UP001235840">
    <property type="component" value="Unassembled WGS sequence"/>
</dbReference>
<feature type="transmembrane region" description="Helical" evidence="1">
    <location>
        <begin position="117"/>
        <end position="142"/>
    </location>
</feature>
<evidence type="ECO:0000313" key="3">
    <source>
        <dbReference type="Proteomes" id="UP001235840"/>
    </source>
</evidence>
<dbReference type="EMBL" id="JAUSTY010000012">
    <property type="protein sequence ID" value="MDQ0167009.1"/>
    <property type="molecule type" value="Genomic_DNA"/>
</dbReference>
<comment type="caution">
    <text evidence="2">The sequence shown here is derived from an EMBL/GenBank/DDBJ whole genome shotgun (WGS) entry which is preliminary data.</text>
</comment>
<keyword evidence="1" id="KW-1133">Transmembrane helix</keyword>
<keyword evidence="1" id="KW-0472">Membrane</keyword>
<protein>
    <submittedName>
        <fullName evidence="2">Uncharacterized protein</fullName>
    </submittedName>
</protein>
<feature type="transmembrane region" description="Helical" evidence="1">
    <location>
        <begin position="162"/>
        <end position="184"/>
    </location>
</feature>
<evidence type="ECO:0000256" key="1">
    <source>
        <dbReference type="SAM" id="Phobius"/>
    </source>
</evidence>
<gene>
    <name evidence="2" type="ORF">J2S11_002926</name>
</gene>
<feature type="transmembrane region" description="Helical" evidence="1">
    <location>
        <begin position="87"/>
        <end position="105"/>
    </location>
</feature>
<reference evidence="2 3" key="1">
    <citation type="submission" date="2023-07" db="EMBL/GenBank/DDBJ databases">
        <title>Genomic Encyclopedia of Type Strains, Phase IV (KMG-IV): sequencing the most valuable type-strain genomes for metagenomic binning, comparative biology and taxonomic classification.</title>
        <authorList>
            <person name="Goeker M."/>
        </authorList>
    </citation>
    <scope>NUCLEOTIDE SEQUENCE [LARGE SCALE GENOMIC DNA]</scope>
    <source>
        <strain evidence="2 3">DSM 12751</strain>
    </source>
</reference>
<organism evidence="2 3">
    <name type="scientific">Caldalkalibacillus horti</name>
    <dbReference type="NCBI Taxonomy" id="77523"/>
    <lineage>
        <taxon>Bacteria</taxon>
        <taxon>Bacillati</taxon>
        <taxon>Bacillota</taxon>
        <taxon>Bacilli</taxon>
        <taxon>Bacillales</taxon>
        <taxon>Bacillaceae</taxon>
        <taxon>Caldalkalibacillus</taxon>
    </lineage>
</organism>
<proteinExistence type="predicted"/>
<evidence type="ECO:0000313" key="2">
    <source>
        <dbReference type="EMBL" id="MDQ0167009.1"/>
    </source>
</evidence>
<dbReference type="RefSeq" id="WP_307395677.1">
    <property type="nucleotide sequence ID" value="NZ_BAAADK010000030.1"/>
</dbReference>